<accession>A0A2A5T109</accession>
<dbReference type="Pfam" id="PF13531">
    <property type="entry name" value="SBP_bac_11"/>
    <property type="match status" value="1"/>
</dbReference>
<dbReference type="Gene3D" id="3.40.190.10">
    <property type="entry name" value="Periplasmic binding protein-like II"/>
    <property type="match status" value="2"/>
</dbReference>
<evidence type="ECO:0000256" key="3">
    <source>
        <dbReference type="ARBA" id="ARBA00022723"/>
    </source>
</evidence>
<feature type="binding site" evidence="6">
    <location>
        <position position="41"/>
    </location>
    <ligand>
        <name>molybdate</name>
        <dbReference type="ChEBI" id="CHEBI:36264"/>
    </ligand>
</feature>
<gene>
    <name evidence="7" type="ORF">BTN49_2631</name>
</gene>
<dbReference type="GeneID" id="66952326"/>
<keyword evidence="8" id="KW-1185">Reference proteome</keyword>
<feature type="binding site" evidence="6">
    <location>
        <position position="197"/>
    </location>
    <ligand>
        <name>molybdate</name>
        <dbReference type="ChEBI" id="CHEBI:36264"/>
    </ligand>
</feature>
<evidence type="ECO:0000256" key="2">
    <source>
        <dbReference type="ARBA" id="ARBA00022505"/>
    </source>
</evidence>
<dbReference type="NCBIfam" id="TIGR01256">
    <property type="entry name" value="modA"/>
    <property type="match status" value="1"/>
</dbReference>
<name>A0A2A5T109_9GAMM</name>
<evidence type="ECO:0000256" key="6">
    <source>
        <dbReference type="PIRSR" id="PIRSR004846-1"/>
    </source>
</evidence>
<evidence type="ECO:0000256" key="1">
    <source>
        <dbReference type="ARBA" id="ARBA00009175"/>
    </source>
</evidence>
<evidence type="ECO:0000256" key="5">
    <source>
        <dbReference type="ARBA" id="ARBA00062515"/>
    </source>
</evidence>
<protein>
    <submittedName>
        <fullName evidence="7">Molybdenum ABC transporter, periplasmic molybdenum-binding protein ModA</fullName>
    </submittedName>
</protein>
<dbReference type="PIRSF" id="PIRSF004846">
    <property type="entry name" value="ModA"/>
    <property type="match status" value="1"/>
</dbReference>
<dbReference type="SUPFAM" id="SSF53850">
    <property type="entry name" value="Periplasmic binding protein-like II"/>
    <property type="match status" value="1"/>
</dbReference>
<sequence length="279" mass="30796">MLRTFYQFIRTLISIFPLFSTEGYTDEKHSRDKVLVFAASSMATALNKIVQTYQDETGHVILLSYASSSALARQLAYGAPADIFISAHEKWMDYAVKQGVINVSTLTPWVENSLVVVADNRQSLPFRLTPDNMLKVIGQRRLAIGDPRHVPSGIYTKEALVSLNLWNALKNKLAFSNSVRATLALVERGEAPLGIVYRSDALASSFVEVVAVIPDGTHTPIIFHKAITCNASESTVAFFEYLTSTYANSVLTGNGFILIGIKNQTFLQHESSQKSLCLE</sequence>
<evidence type="ECO:0000313" key="8">
    <source>
        <dbReference type="Proteomes" id="UP000219020"/>
    </source>
</evidence>
<evidence type="ECO:0000313" key="7">
    <source>
        <dbReference type="EMBL" id="PCS21810.1"/>
    </source>
</evidence>
<dbReference type="Proteomes" id="UP000219020">
    <property type="component" value="Unassembled WGS sequence"/>
</dbReference>
<dbReference type="InterPro" id="IPR005950">
    <property type="entry name" value="ModA"/>
</dbReference>
<comment type="subunit">
    <text evidence="5">The complex is composed of two ATP-binding proteins (ModC), two transmembrane proteins (ModB) and a solute-binding protein (ModA).</text>
</comment>
<keyword evidence="4" id="KW-0732">Signal</keyword>
<feature type="binding site" evidence="6">
    <location>
        <position position="68"/>
    </location>
    <ligand>
        <name>molybdate</name>
        <dbReference type="ChEBI" id="CHEBI:36264"/>
    </ligand>
</feature>
<comment type="similarity">
    <text evidence="1">Belongs to the bacterial solute-binding protein ModA family.</text>
</comment>
<dbReference type="GO" id="GO:0030973">
    <property type="term" value="F:molybdate ion binding"/>
    <property type="evidence" value="ECO:0007669"/>
    <property type="project" value="TreeGrafter"/>
</dbReference>
<dbReference type="RefSeq" id="WP_097357043.1">
    <property type="nucleotide sequence ID" value="NZ_CAWNJE010000024.1"/>
</dbReference>
<dbReference type="PANTHER" id="PTHR30632">
    <property type="entry name" value="MOLYBDATE-BINDING PERIPLASMIC PROTEIN"/>
    <property type="match status" value="1"/>
</dbReference>
<comment type="caution">
    <text evidence="7">The sequence shown here is derived from an EMBL/GenBank/DDBJ whole genome shotgun (WGS) entry which is preliminary data.</text>
</comment>
<dbReference type="GO" id="GO:1901359">
    <property type="term" value="F:tungstate binding"/>
    <property type="evidence" value="ECO:0007669"/>
    <property type="project" value="UniProtKB-ARBA"/>
</dbReference>
<reference evidence="8" key="1">
    <citation type="submission" date="2017-04" db="EMBL/GenBank/DDBJ databases">
        <title>Genome evolution of the luminous symbionts of deep sea anglerfish.</title>
        <authorList>
            <person name="Hendry T.A."/>
        </authorList>
    </citation>
    <scope>NUCLEOTIDE SEQUENCE [LARGE SCALE GENOMIC DNA]</scope>
</reference>
<dbReference type="AlphaFoldDB" id="A0A2A5T109"/>
<evidence type="ECO:0000256" key="4">
    <source>
        <dbReference type="ARBA" id="ARBA00022729"/>
    </source>
</evidence>
<dbReference type="FunFam" id="3.40.190.10:FF:000035">
    <property type="entry name" value="Molybdate ABC transporter substrate-binding protein"/>
    <property type="match status" value="1"/>
</dbReference>
<proteinExistence type="inferred from homology"/>
<feature type="binding site" evidence="6">
    <location>
        <position position="179"/>
    </location>
    <ligand>
        <name>molybdate</name>
        <dbReference type="ChEBI" id="CHEBI:36264"/>
    </ligand>
</feature>
<keyword evidence="3 6" id="KW-0479">Metal-binding</keyword>
<dbReference type="GO" id="GO:0015689">
    <property type="term" value="P:molybdate ion transport"/>
    <property type="evidence" value="ECO:0007669"/>
    <property type="project" value="InterPro"/>
</dbReference>
<dbReference type="GO" id="GO:0030288">
    <property type="term" value="C:outer membrane-bounded periplasmic space"/>
    <property type="evidence" value="ECO:0007669"/>
    <property type="project" value="TreeGrafter"/>
</dbReference>
<dbReference type="GO" id="GO:0046872">
    <property type="term" value="F:metal ion binding"/>
    <property type="evidence" value="ECO:0007669"/>
    <property type="project" value="UniProtKB-KW"/>
</dbReference>
<dbReference type="PANTHER" id="PTHR30632:SF17">
    <property type="entry name" value="MOLYBDATE-BINDING PROTEIN MODA"/>
    <property type="match status" value="1"/>
</dbReference>
<organism evidence="7 8">
    <name type="scientific">Candidatus Enterovibrio escicola</name>
    <dbReference type="NCBI Taxonomy" id="1927127"/>
    <lineage>
        <taxon>Bacteria</taxon>
        <taxon>Pseudomonadati</taxon>
        <taxon>Pseudomonadota</taxon>
        <taxon>Gammaproteobacteria</taxon>
        <taxon>Vibrionales</taxon>
        <taxon>Vibrionaceae</taxon>
        <taxon>Enterovibrio</taxon>
    </lineage>
</organism>
<keyword evidence="2 6" id="KW-0500">Molybdenum</keyword>
<dbReference type="InterPro" id="IPR050682">
    <property type="entry name" value="ModA/WtpA"/>
</dbReference>
<dbReference type="EMBL" id="NBYY01000030">
    <property type="protein sequence ID" value="PCS21810.1"/>
    <property type="molecule type" value="Genomic_DNA"/>
</dbReference>